<dbReference type="KEGG" id="psoj:PHYSODRAFT_323242"/>
<dbReference type="AlphaFoldDB" id="G4YL18"/>
<dbReference type="GeneID" id="20644928"/>
<keyword evidence="2" id="KW-1185">Reference proteome</keyword>
<dbReference type="InParanoid" id="G4YL18"/>
<evidence type="ECO:0000313" key="1">
    <source>
        <dbReference type="EMBL" id="EGZ29773.1"/>
    </source>
</evidence>
<sequence length="119" mass="12994">MTVEGAIGVGSLIMGRLLDALKKNTKLRKLKLIADPSVLRAFKNLFQQFHGQVLPPVPMGLPSKLAFLSAIGHKVHEGDETPHAVQQLDQVAASLVFEFAATRVTMFYGARDKQQIGEV</sequence>
<organism evidence="1 2">
    <name type="scientific">Phytophthora sojae (strain P6497)</name>
    <name type="common">Soybean stem and root rot agent</name>
    <name type="synonym">Phytophthora megasperma f. sp. glycines</name>
    <dbReference type="NCBI Taxonomy" id="1094619"/>
    <lineage>
        <taxon>Eukaryota</taxon>
        <taxon>Sar</taxon>
        <taxon>Stramenopiles</taxon>
        <taxon>Oomycota</taxon>
        <taxon>Peronosporomycetes</taxon>
        <taxon>Peronosporales</taxon>
        <taxon>Peronosporaceae</taxon>
        <taxon>Phytophthora</taxon>
    </lineage>
</organism>
<accession>G4YL18</accession>
<proteinExistence type="predicted"/>
<dbReference type="RefSeq" id="XP_009517048.1">
    <property type="nucleotide sequence ID" value="XM_009518753.1"/>
</dbReference>
<gene>
    <name evidence="1" type="ORF">PHYSODRAFT_323242</name>
</gene>
<protein>
    <submittedName>
        <fullName evidence="1">Uncharacterized protein</fullName>
    </submittedName>
</protein>
<name>G4YL18_PHYSP</name>
<reference evidence="1 2" key="1">
    <citation type="journal article" date="2006" name="Science">
        <title>Phytophthora genome sequences uncover evolutionary origins and mechanisms of pathogenesis.</title>
        <authorList>
            <person name="Tyler B.M."/>
            <person name="Tripathy S."/>
            <person name="Zhang X."/>
            <person name="Dehal P."/>
            <person name="Jiang R.H."/>
            <person name="Aerts A."/>
            <person name="Arredondo F.D."/>
            <person name="Baxter L."/>
            <person name="Bensasson D."/>
            <person name="Beynon J.L."/>
            <person name="Chapman J."/>
            <person name="Damasceno C.M."/>
            <person name="Dorrance A.E."/>
            <person name="Dou D."/>
            <person name="Dickerman A.W."/>
            <person name="Dubchak I.L."/>
            <person name="Garbelotto M."/>
            <person name="Gijzen M."/>
            <person name="Gordon S.G."/>
            <person name="Govers F."/>
            <person name="Grunwald N.J."/>
            <person name="Huang W."/>
            <person name="Ivors K.L."/>
            <person name="Jones R.W."/>
            <person name="Kamoun S."/>
            <person name="Krampis K."/>
            <person name="Lamour K.H."/>
            <person name="Lee M.K."/>
            <person name="McDonald W.H."/>
            <person name="Medina M."/>
            <person name="Meijer H.J."/>
            <person name="Nordberg E.K."/>
            <person name="Maclean D.J."/>
            <person name="Ospina-Giraldo M.D."/>
            <person name="Morris P.F."/>
            <person name="Phuntumart V."/>
            <person name="Putnam N.H."/>
            <person name="Rash S."/>
            <person name="Rose J.K."/>
            <person name="Sakihama Y."/>
            <person name="Salamov A.A."/>
            <person name="Savidor A."/>
            <person name="Scheuring C.F."/>
            <person name="Smith B.M."/>
            <person name="Sobral B.W."/>
            <person name="Terry A."/>
            <person name="Torto-Alalibo T.A."/>
            <person name="Win J."/>
            <person name="Xu Z."/>
            <person name="Zhang H."/>
            <person name="Grigoriev I.V."/>
            <person name="Rokhsar D.S."/>
            <person name="Boore J.L."/>
        </authorList>
    </citation>
    <scope>NUCLEOTIDE SEQUENCE [LARGE SCALE GENOMIC DNA]</scope>
    <source>
        <strain evidence="1 2">P6497</strain>
    </source>
</reference>
<dbReference type="Proteomes" id="UP000002640">
    <property type="component" value="Unassembled WGS sequence"/>
</dbReference>
<evidence type="ECO:0000313" key="2">
    <source>
        <dbReference type="Proteomes" id="UP000002640"/>
    </source>
</evidence>
<dbReference type="EMBL" id="JH159151">
    <property type="protein sequence ID" value="EGZ29773.1"/>
    <property type="molecule type" value="Genomic_DNA"/>
</dbReference>